<evidence type="ECO:0000256" key="1">
    <source>
        <dbReference type="SAM" id="MobiDB-lite"/>
    </source>
</evidence>
<sequence>MGEPRPGAPLGVAVTGALKAGDVIRLTRAASPQFVRPLTVRVIRELTDRHTYHGWVWVEGYELGRNGMALARRELFVLREGVRVLPPTPTITAQPATRRLGRTPVRAGA</sequence>
<organism evidence="2 3">
    <name type="scientific">Micromonospora acroterricola</name>
    <dbReference type="NCBI Taxonomy" id="2202421"/>
    <lineage>
        <taxon>Bacteria</taxon>
        <taxon>Bacillati</taxon>
        <taxon>Actinomycetota</taxon>
        <taxon>Actinomycetes</taxon>
        <taxon>Micromonosporales</taxon>
        <taxon>Micromonosporaceae</taxon>
        <taxon>Micromonospora</taxon>
    </lineage>
</organism>
<feature type="region of interest" description="Disordered" evidence="1">
    <location>
        <begin position="89"/>
        <end position="109"/>
    </location>
</feature>
<gene>
    <name evidence="2" type="ORF">DKT68_11485</name>
</gene>
<dbReference type="OrthoDB" id="3394592at2"/>
<comment type="caution">
    <text evidence="2">The sequence shown here is derived from an EMBL/GenBank/DDBJ whole genome shotgun (WGS) entry which is preliminary data.</text>
</comment>
<dbReference type="Proteomes" id="UP000245410">
    <property type="component" value="Unassembled WGS sequence"/>
</dbReference>
<evidence type="ECO:0000313" key="2">
    <source>
        <dbReference type="EMBL" id="PWR09663.1"/>
    </source>
</evidence>
<proteinExistence type="predicted"/>
<dbReference type="EMBL" id="QGKR01000175">
    <property type="protein sequence ID" value="PWR09663.1"/>
    <property type="molecule type" value="Genomic_DNA"/>
</dbReference>
<keyword evidence="3" id="KW-1185">Reference proteome</keyword>
<protein>
    <submittedName>
        <fullName evidence="2">Uncharacterized protein</fullName>
    </submittedName>
</protein>
<name>A0A317DA44_9ACTN</name>
<dbReference type="RefSeq" id="WP_109817404.1">
    <property type="nucleotide sequence ID" value="NZ_QGKR01000175.1"/>
</dbReference>
<evidence type="ECO:0000313" key="3">
    <source>
        <dbReference type="Proteomes" id="UP000245410"/>
    </source>
</evidence>
<dbReference type="AlphaFoldDB" id="A0A317DA44"/>
<accession>A0A317DA44</accession>
<reference evidence="2 3" key="1">
    <citation type="submission" date="2018-05" db="EMBL/GenBank/DDBJ databases">
        <title>Micromonospora atacamensis sp. nov., a novel actinobacteria isolated from high altitude Atacama Desert soil.</title>
        <authorList>
            <person name="Carro L."/>
            <person name="Golinska P."/>
            <person name="Klenk H.-P."/>
            <person name="Goodfellow M."/>
        </authorList>
    </citation>
    <scope>NUCLEOTIDE SEQUENCE [LARGE SCALE GENOMIC DNA]</scope>
    <source>
        <strain evidence="2 3">5R2A7</strain>
    </source>
</reference>